<dbReference type="InterPro" id="IPR013786">
    <property type="entry name" value="AcylCoA_DH/ox_N"/>
</dbReference>
<feature type="domain" description="Acyl-CoA dehydrogenase/oxidase C-terminal" evidence="6">
    <location>
        <begin position="202"/>
        <end position="329"/>
    </location>
</feature>
<dbReference type="Gene3D" id="1.20.140.10">
    <property type="entry name" value="Butyryl-CoA Dehydrogenase, subunit A, domain 3"/>
    <property type="match status" value="1"/>
</dbReference>
<dbReference type="SUPFAM" id="SSF47203">
    <property type="entry name" value="Acyl-CoA dehydrogenase C-terminal domain-like"/>
    <property type="match status" value="1"/>
</dbReference>
<reference evidence="8 9" key="1">
    <citation type="journal article" date="2016" name="Front. Microbiol.">
        <title>Genomic Resource of Rice Seed Associated Bacteria.</title>
        <authorList>
            <person name="Midha S."/>
            <person name="Bansal K."/>
            <person name="Sharma S."/>
            <person name="Kumar N."/>
            <person name="Patil P.P."/>
            <person name="Chaudhry V."/>
            <person name="Patil P.B."/>
        </authorList>
    </citation>
    <scope>NUCLEOTIDE SEQUENCE [LARGE SCALE GENOMIC DNA]</scope>
    <source>
        <strain evidence="8 9">NS331</strain>
    </source>
</reference>
<evidence type="ECO:0000259" key="6">
    <source>
        <dbReference type="Pfam" id="PF00441"/>
    </source>
</evidence>
<accession>A0A147GQ43</accession>
<dbReference type="InterPro" id="IPR009100">
    <property type="entry name" value="AcylCoA_DH/oxidase_NM_dom_sf"/>
</dbReference>
<dbReference type="PATRIC" id="fig|433924.3.peg.574"/>
<organism evidence="8 9">
    <name type="scientific">Pseudacidovorax intermedius</name>
    <dbReference type="NCBI Taxonomy" id="433924"/>
    <lineage>
        <taxon>Bacteria</taxon>
        <taxon>Pseudomonadati</taxon>
        <taxon>Pseudomonadota</taxon>
        <taxon>Betaproteobacteria</taxon>
        <taxon>Burkholderiales</taxon>
        <taxon>Comamonadaceae</taxon>
        <taxon>Pseudacidovorax</taxon>
    </lineage>
</organism>
<sequence>MNDDQQMIQDSAARLFADAAGAALNTQVEAGEFPQALWLQVEEAGFAASLAAGDHGFGLTPDQALPIFEELGRHRVPLPLAETAAGLALLACAGHVPLAGPGTLIDAGPGQTLALTADGRHLSGEAPAVPWGRHAAWALVQLPQGDIAVVDLKDVAGLACEPGLDLAGLPADRLRLAGVAVRAVLPAAAFGIALPLRSTAALLHAAMMVGAMEWALAEAIQYANDRVQFGRPIGRNQALQQMLAQAAGDVASARMAVRAAGLDFRLGDAERAARVDFGVAAAKVRCGEAATRVAATAHQVLGAIGFTHEHALHFATRRLWAWRAAYGADAWWAQRLGTAAIRAGAAGFWPAMTQRQFSAAAAG</sequence>
<dbReference type="GO" id="GO:0003995">
    <property type="term" value="F:acyl-CoA dehydrogenase activity"/>
    <property type="evidence" value="ECO:0007669"/>
    <property type="project" value="TreeGrafter"/>
</dbReference>
<dbReference type="PANTHER" id="PTHR43884:SF20">
    <property type="entry name" value="ACYL-COA DEHYDROGENASE FADE28"/>
    <property type="match status" value="1"/>
</dbReference>
<dbReference type="Gene3D" id="1.10.540.10">
    <property type="entry name" value="Acyl-CoA dehydrogenase/oxidase, N-terminal domain"/>
    <property type="match status" value="1"/>
</dbReference>
<evidence type="ECO:0000313" key="9">
    <source>
        <dbReference type="Proteomes" id="UP000072741"/>
    </source>
</evidence>
<keyword evidence="9" id="KW-1185">Reference proteome</keyword>
<evidence type="ECO:0000256" key="1">
    <source>
        <dbReference type="ARBA" id="ARBA00001974"/>
    </source>
</evidence>
<dbReference type="GO" id="GO:0050660">
    <property type="term" value="F:flavin adenine dinucleotide binding"/>
    <property type="evidence" value="ECO:0007669"/>
    <property type="project" value="InterPro"/>
</dbReference>
<name>A0A147GQ43_9BURK</name>
<evidence type="ECO:0000259" key="7">
    <source>
        <dbReference type="Pfam" id="PF02771"/>
    </source>
</evidence>
<feature type="domain" description="Acyl-CoA dehydrogenase/oxidase N-terminal" evidence="7">
    <location>
        <begin position="3"/>
        <end position="80"/>
    </location>
</feature>
<protein>
    <recommendedName>
        <fullName evidence="10">Acyl-CoA dehydrogenase</fullName>
    </recommendedName>
</protein>
<evidence type="ECO:0000256" key="5">
    <source>
        <dbReference type="ARBA" id="ARBA00023002"/>
    </source>
</evidence>
<dbReference type="OrthoDB" id="2450120at2"/>
<evidence type="ECO:0000256" key="3">
    <source>
        <dbReference type="ARBA" id="ARBA00022630"/>
    </source>
</evidence>
<evidence type="ECO:0000313" key="8">
    <source>
        <dbReference type="EMBL" id="KTT16860.1"/>
    </source>
</evidence>
<dbReference type="InterPro" id="IPR037069">
    <property type="entry name" value="AcylCoA_DH/ox_N_sf"/>
</dbReference>
<keyword evidence="3" id="KW-0285">Flavoprotein</keyword>
<dbReference type="RefSeq" id="WP_058643327.1">
    <property type="nucleotide sequence ID" value="NZ_LDSL01000120.1"/>
</dbReference>
<evidence type="ECO:0008006" key="10">
    <source>
        <dbReference type="Google" id="ProtNLM"/>
    </source>
</evidence>
<keyword evidence="4" id="KW-0274">FAD</keyword>
<dbReference type="InterPro" id="IPR009075">
    <property type="entry name" value="AcylCo_DH/oxidase_C"/>
</dbReference>
<comment type="cofactor">
    <cofactor evidence="1">
        <name>FAD</name>
        <dbReference type="ChEBI" id="CHEBI:57692"/>
    </cofactor>
</comment>
<dbReference type="PANTHER" id="PTHR43884">
    <property type="entry name" value="ACYL-COA DEHYDROGENASE"/>
    <property type="match status" value="1"/>
</dbReference>
<dbReference type="Pfam" id="PF00441">
    <property type="entry name" value="Acyl-CoA_dh_1"/>
    <property type="match status" value="1"/>
</dbReference>
<dbReference type="AlphaFoldDB" id="A0A147GQ43"/>
<evidence type="ECO:0000256" key="2">
    <source>
        <dbReference type="ARBA" id="ARBA00009347"/>
    </source>
</evidence>
<dbReference type="Proteomes" id="UP000072741">
    <property type="component" value="Unassembled WGS sequence"/>
</dbReference>
<proteinExistence type="inferred from homology"/>
<evidence type="ECO:0000256" key="4">
    <source>
        <dbReference type="ARBA" id="ARBA00022827"/>
    </source>
</evidence>
<dbReference type="Pfam" id="PF02771">
    <property type="entry name" value="Acyl-CoA_dh_N"/>
    <property type="match status" value="1"/>
</dbReference>
<dbReference type="SUPFAM" id="SSF56645">
    <property type="entry name" value="Acyl-CoA dehydrogenase NM domain-like"/>
    <property type="match status" value="1"/>
</dbReference>
<comment type="similarity">
    <text evidence="2">Belongs to the acyl-CoA dehydrogenase family.</text>
</comment>
<comment type="caution">
    <text evidence="8">The sequence shown here is derived from an EMBL/GenBank/DDBJ whole genome shotgun (WGS) entry which is preliminary data.</text>
</comment>
<dbReference type="InterPro" id="IPR036250">
    <property type="entry name" value="AcylCo_DH-like_C"/>
</dbReference>
<gene>
    <name evidence="8" type="ORF">NS331_17990</name>
</gene>
<keyword evidence="5" id="KW-0560">Oxidoreductase</keyword>
<dbReference type="EMBL" id="LDSL01000120">
    <property type="protein sequence ID" value="KTT16860.1"/>
    <property type="molecule type" value="Genomic_DNA"/>
</dbReference>